<dbReference type="InterPro" id="IPR014729">
    <property type="entry name" value="Rossmann-like_a/b/a_fold"/>
</dbReference>
<evidence type="ECO:0000259" key="2">
    <source>
        <dbReference type="Pfam" id="PF00582"/>
    </source>
</evidence>
<evidence type="ECO:0000313" key="3">
    <source>
        <dbReference type="EMBL" id="NUB93791.1"/>
    </source>
</evidence>
<dbReference type="SUPFAM" id="SSF52402">
    <property type="entry name" value="Adenine nucleotide alpha hydrolases-like"/>
    <property type="match status" value="1"/>
</dbReference>
<dbReference type="RefSeq" id="WP_174703438.1">
    <property type="nucleotide sequence ID" value="NZ_JABURA010000003.1"/>
</dbReference>
<organism evidence="3 4">
    <name type="scientific">Haloterrigena gelatinilytica</name>
    <dbReference type="NCBI Taxonomy" id="2741724"/>
    <lineage>
        <taxon>Archaea</taxon>
        <taxon>Methanobacteriati</taxon>
        <taxon>Methanobacteriota</taxon>
        <taxon>Stenosarchaea group</taxon>
        <taxon>Halobacteria</taxon>
        <taxon>Halobacteriales</taxon>
        <taxon>Natrialbaceae</taxon>
        <taxon>Haloterrigena</taxon>
    </lineage>
</organism>
<dbReference type="Pfam" id="PF00582">
    <property type="entry name" value="Usp"/>
    <property type="match status" value="1"/>
</dbReference>
<evidence type="ECO:0000256" key="1">
    <source>
        <dbReference type="ARBA" id="ARBA00008791"/>
    </source>
</evidence>
<dbReference type="CDD" id="cd00293">
    <property type="entry name" value="USP-like"/>
    <property type="match status" value="1"/>
</dbReference>
<evidence type="ECO:0000313" key="4">
    <source>
        <dbReference type="Proteomes" id="UP000728647"/>
    </source>
</evidence>
<dbReference type="PANTHER" id="PTHR46268:SF6">
    <property type="entry name" value="UNIVERSAL STRESS PROTEIN UP12"/>
    <property type="match status" value="1"/>
</dbReference>
<dbReference type="Gene3D" id="3.40.50.620">
    <property type="entry name" value="HUPs"/>
    <property type="match status" value="1"/>
</dbReference>
<sequence>MIEILVPIDIDESRVERQIRTILELPIETDTVSVTVLHVFSDNPAGASVSQLQTARSAEERLEAAGIDVRLDERSGDPAPEILAYADEIDADLVCLAGRKRSPTGKALFGSVTQDVILSTDRSVLIAGSSETDRS</sequence>
<dbReference type="InterPro" id="IPR006016">
    <property type="entry name" value="UspA"/>
</dbReference>
<dbReference type="EMBL" id="JABURA010000003">
    <property type="protein sequence ID" value="NUB93791.1"/>
    <property type="molecule type" value="Genomic_DNA"/>
</dbReference>
<gene>
    <name evidence="3" type="ORF">HT576_22725</name>
</gene>
<dbReference type="AlphaFoldDB" id="A0A8J8KHS2"/>
<dbReference type="PRINTS" id="PR01438">
    <property type="entry name" value="UNVRSLSTRESS"/>
</dbReference>
<proteinExistence type="inferred from homology"/>
<comment type="similarity">
    <text evidence="1">Belongs to the universal stress protein A family.</text>
</comment>
<name>A0A8J8KHS2_9EURY</name>
<comment type="caution">
    <text evidence="3">The sequence shown here is derived from an EMBL/GenBank/DDBJ whole genome shotgun (WGS) entry which is preliminary data.</text>
</comment>
<protein>
    <submittedName>
        <fullName evidence="3">Universal stress protein</fullName>
    </submittedName>
</protein>
<feature type="domain" description="UspA" evidence="2">
    <location>
        <begin position="4"/>
        <end position="126"/>
    </location>
</feature>
<reference evidence="3" key="1">
    <citation type="submission" date="2020-06" db="EMBL/GenBank/DDBJ databases">
        <title>Haloterrigena sp. nov., an extremely halophilic archaeon isolated from a saline sediment.</title>
        <authorList>
            <person name="Liu B.-B."/>
        </authorList>
    </citation>
    <scope>NUCLEOTIDE SEQUENCE</scope>
    <source>
        <strain evidence="3">SYSU A121-1</strain>
    </source>
</reference>
<dbReference type="Proteomes" id="UP000728647">
    <property type="component" value="Unassembled WGS sequence"/>
</dbReference>
<dbReference type="PANTHER" id="PTHR46268">
    <property type="entry name" value="STRESS RESPONSE PROTEIN NHAX"/>
    <property type="match status" value="1"/>
</dbReference>
<dbReference type="OrthoDB" id="281037at2157"/>
<dbReference type="InterPro" id="IPR006015">
    <property type="entry name" value="Universal_stress_UspA"/>
</dbReference>
<accession>A0A8J8KHS2</accession>